<dbReference type="SUPFAM" id="SSF49899">
    <property type="entry name" value="Concanavalin A-like lectins/glucanases"/>
    <property type="match status" value="1"/>
</dbReference>
<keyword evidence="12" id="KW-0472">Membrane</keyword>
<feature type="domain" description="Gram-positive cocci surface proteins LPxTG" evidence="14">
    <location>
        <begin position="1204"/>
        <end position="1239"/>
    </location>
</feature>
<dbReference type="Gene3D" id="2.40.128.10">
    <property type="match status" value="1"/>
</dbReference>
<dbReference type="SUPFAM" id="SSF49373">
    <property type="entry name" value="Invasin/intimin cell-adhesion fragments"/>
    <property type="match status" value="1"/>
</dbReference>
<evidence type="ECO:0000256" key="13">
    <source>
        <dbReference type="SAM" id="SignalP"/>
    </source>
</evidence>
<evidence type="ECO:0000313" key="15">
    <source>
        <dbReference type="EMBL" id="BAV13110.1"/>
    </source>
</evidence>
<feature type="chain" id="PRO_5039273826" evidence="13">
    <location>
        <begin position="24"/>
        <end position="1239"/>
    </location>
</feature>
<dbReference type="InterPro" id="IPR050727">
    <property type="entry name" value="GH43_arabinanases"/>
</dbReference>
<keyword evidence="12" id="KW-0812">Transmembrane</keyword>
<dbReference type="GO" id="GO:0004553">
    <property type="term" value="F:hydrolase activity, hydrolyzing O-glycosyl compounds"/>
    <property type="evidence" value="ECO:0007669"/>
    <property type="project" value="InterPro"/>
</dbReference>
<evidence type="ECO:0000256" key="7">
    <source>
        <dbReference type="ARBA" id="ARBA00023088"/>
    </source>
</evidence>
<keyword evidence="3" id="KW-0134">Cell wall</keyword>
<dbReference type="InterPro" id="IPR019931">
    <property type="entry name" value="LPXTG_anchor"/>
</dbReference>
<dbReference type="PANTHER" id="PTHR43301">
    <property type="entry name" value="ARABINAN ENDO-1,5-ALPHA-L-ARABINOSIDASE"/>
    <property type="match status" value="1"/>
</dbReference>
<proteinExistence type="inferred from homology"/>
<dbReference type="Pfam" id="PF04616">
    <property type="entry name" value="Glyco_hydro_43"/>
    <property type="match status" value="1"/>
</dbReference>
<dbReference type="InterPro" id="IPR006558">
    <property type="entry name" value="LamG-like"/>
</dbReference>
<evidence type="ECO:0000256" key="3">
    <source>
        <dbReference type="ARBA" id="ARBA00022512"/>
    </source>
</evidence>
<dbReference type="SMART" id="SM00635">
    <property type="entry name" value="BID_2"/>
    <property type="match status" value="3"/>
</dbReference>
<feature type="active site" description="Proton acceptor" evidence="10">
    <location>
        <position position="460"/>
    </location>
</feature>
<keyword evidence="12" id="KW-1133">Transmembrane helix</keyword>
<gene>
    <name evidence="15" type="primary">Bxyl43A</name>
</gene>
<dbReference type="Pfam" id="PF00746">
    <property type="entry name" value="Gram_pos_anchor"/>
    <property type="match status" value="1"/>
</dbReference>
<evidence type="ECO:0000256" key="10">
    <source>
        <dbReference type="PIRSR" id="PIRSR606710-1"/>
    </source>
</evidence>
<feature type="signal peptide" evidence="13">
    <location>
        <begin position="1"/>
        <end position="23"/>
    </location>
</feature>
<feature type="active site" description="Proton donor" evidence="10">
    <location>
        <position position="635"/>
    </location>
</feature>
<dbReference type="InterPro" id="IPR008964">
    <property type="entry name" value="Invasin/intimin_cell_adhesion"/>
</dbReference>
<dbReference type="Pfam" id="PF02368">
    <property type="entry name" value="Big_2"/>
    <property type="match status" value="3"/>
</dbReference>
<dbReference type="AlphaFoldDB" id="A0A173N0B1"/>
<dbReference type="CDD" id="cd08998">
    <property type="entry name" value="GH43_Arb43a-like"/>
    <property type="match status" value="1"/>
</dbReference>
<dbReference type="Pfam" id="PF16369">
    <property type="entry name" value="GH43_C"/>
    <property type="match status" value="1"/>
</dbReference>
<name>A0A173N0B1_CLOCL</name>
<dbReference type="EMBL" id="AB499211">
    <property type="protein sequence ID" value="BAV13110.1"/>
    <property type="molecule type" value="Genomic_DNA"/>
</dbReference>
<dbReference type="GO" id="GO:0005975">
    <property type="term" value="P:carbohydrate metabolic process"/>
    <property type="evidence" value="ECO:0007669"/>
    <property type="project" value="InterPro"/>
</dbReference>
<dbReference type="Gene3D" id="2.60.120.200">
    <property type="match status" value="1"/>
</dbReference>
<sequence>MLKKFLGCLTAFMVTINTVSVFPAVKAVTVDTLQNGLVLNYAFNDIVNNKVVDISGNSNDGTVFGNATINTQGKIGSSLNLDGSSYVKLPNGLLDNLSDITVSTWVNYESNSFDWARVFDFGQDANNFFFLSKNKHVGLNVNSTPQDLAPAGVQVNNQWVYVTVTLSNNTLIYYENGVEVARKTDATNKPSGIVGSTENYIGKSKFNDPLLIGQMDEFRIYNRALSATEVSSLSTLVQEQSTVEVYGAGNENKINTIGGTLQMTAVVRPTNEAVNWSVVNLDGTSTDLATIDSNGLLTGAKVGTVMVVATAKSNQAVTGSAKIAITQKVDSLSLSGAEGKNSIDTKAGKLQMISSASPSNATDTSVAWSVTDTNGNITNIASIDTNGILTARKDGNVVVTATAKDGSGATAKMTVSITGQAYVANEKLAAIAPQAPNEPLLYDVPNINNEAAWGTSNTHDPSIFKDGDWYYVFSTDYKVGGPTGVGLQVRKSQDLINWQWVGRVFNEIPAAAKAWSPNAENMWAPDVVKLGDTYYLYYTVSAFGTNTSFIGLATSKSIEGPWIDQGEVYKTKLGVDTDNALDPNIVTDANGDLWLSYGSFFSGLFVSKIDTTTGKLLTPGKGTQISASGTRKNMEAPYIVYNPQFKKYYLFMSYDDLAVDYNVRVAWSDSITGPYTDLSGNSMMNTPTDRDALYDIGTKLIGSYAFGTDPGWIAPGHNSVLNDNGNFYLVHHARGGADKNWSYLQVRKIVWSAEGKPMVSPERYAGEVEQKIDQSLIPGKWQTIVQNRLNNNKLTSTDITLYPNGKINDENGQSYWELTGDNTVTLNYYAPGVAPGDYWVDTVKVLPAWDYENWAPTVVFTGYNQGNTAVWGKQVESIVTKVTGITVSTGDNVLNITEKGGSLQLIATVNPTYATDASVTWSVVGLDGNATDLATISETGVLTAVKDGTVKVVALANDGSNVSGVAEVIISGQATTTGGDNTDGTGDDATGGDNTGDIEKIIIKPVVDNVLPVVVNVIDNKNGDTVITLAKEAMDVLTEVTINDINSIKDGTGNLVINLGSDMYIKLPYEVIDKSLLKDNSKVIFRTTIKENSDLYKDLKGINKVFSFEMLVVNGTEETVIHQFASGLVEVSVNLTDEQLNGLDKNKLVVLYYNDVTKSYEEMETTIDGNKITFKTPHFSDFIIAEKTQATGTSNTSNTTSVILPQTGSFVDSSLLLVAGLIIILSGLGIVLISRKKDA</sequence>
<evidence type="ECO:0000256" key="9">
    <source>
        <dbReference type="ARBA" id="ARBA00023295"/>
    </source>
</evidence>
<dbReference type="PROSITE" id="PS50847">
    <property type="entry name" value="GRAM_POS_ANCHORING"/>
    <property type="match status" value="1"/>
</dbReference>
<reference evidence="15" key="1">
    <citation type="submission" date="2009-04" db="EMBL/GenBank/DDBJ databases">
        <title>Clostridium cellulovorans cellulosomal and noncellulosomal genes.</title>
        <authorList>
            <person name="Tamaru Y."/>
        </authorList>
    </citation>
    <scope>NUCLEOTIDE SEQUENCE</scope>
</reference>
<evidence type="ECO:0000256" key="8">
    <source>
        <dbReference type="ARBA" id="ARBA00023157"/>
    </source>
</evidence>
<keyword evidence="5 13" id="KW-0732">Signal</keyword>
<dbReference type="InterPro" id="IPR006710">
    <property type="entry name" value="Glyco_hydro_43"/>
</dbReference>
<accession>A0A173N0B1</accession>
<evidence type="ECO:0000256" key="11">
    <source>
        <dbReference type="PIRSR" id="PIRSR606710-2"/>
    </source>
</evidence>
<dbReference type="InterPro" id="IPR013320">
    <property type="entry name" value="ConA-like_dom_sf"/>
</dbReference>
<dbReference type="SMART" id="SM00560">
    <property type="entry name" value="LamGL"/>
    <property type="match status" value="1"/>
</dbReference>
<keyword evidence="7" id="KW-0572">Peptidoglycan-anchor</keyword>
<feature type="site" description="Important for catalytic activity, responsible for pKa modulation of the active site Glu and correct orientation of both the proton donor and substrate" evidence="11">
    <location>
        <position position="582"/>
    </location>
</feature>
<organism evidence="15">
    <name type="scientific">Clostridium cellulovorans</name>
    <dbReference type="NCBI Taxonomy" id="1493"/>
    <lineage>
        <taxon>Bacteria</taxon>
        <taxon>Bacillati</taxon>
        <taxon>Bacillota</taxon>
        <taxon>Clostridia</taxon>
        <taxon>Eubacteriales</taxon>
        <taxon>Clostridiaceae</taxon>
        <taxon>Clostridium</taxon>
    </lineage>
</organism>
<evidence type="ECO:0000256" key="12">
    <source>
        <dbReference type="SAM" id="Phobius"/>
    </source>
</evidence>
<evidence type="ECO:0000259" key="14">
    <source>
        <dbReference type="PROSITE" id="PS50847"/>
    </source>
</evidence>
<evidence type="ECO:0000256" key="6">
    <source>
        <dbReference type="ARBA" id="ARBA00022801"/>
    </source>
</evidence>
<feature type="transmembrane region" description="Helical" evidence="12">
    <location>
        <begin position="1214"/>
        <end position="1233"/>
    </location>
</feature>
<dbReference type="PANTHER" id="PTHR43301:SF3">
    <property type="entry name" value="ARABINAN ENDO-1,5-ALPHA-L-ARABINOSIDASE A-RELATED"/>
    <property type="match status" value="1"/>
</dbReference>
<keyword evidence="9" id="KW-0326">Glycosidase</keyword>
<dbReference type="SUPFAM" id="SSF75005">
    <property type="entry name" value="Arabinanase/levansucrase/invertase"/>
    <property type="match status" value="1"/>
</dbReference>
<dbReference type="Pfam" id="PF13385">
    <property type="entry name" value="Laminin_G_3"/>
    <property type="match status" value="1"/>
</dbReference>
<dbReference type="Gene3D" id="2.60.40.1080">
    <property type="match status" value="3"/>
</dbReference>
<dbReference type="InterPro" id="IPR003343">
    <property type="entry name" value="Big_2"/>
</dbReference>
<dbReference type="InterPro" id="IPR023296">
    <property type="entry name" value="Glyco_hydro_beta-prop_sf"/>
</dbReference>
<evidence type="ECO:0000256" key="1">
    <source>
        <dbReference type="ARBA" id="ARBA00004834"/>
    </source>
</evidence>
<evidence type="ECO:0000256" key="2">
    <source>
        <dbReference type="ARBA" id="ARBA00009865"/>
    </source>
</evidence>
<comment type="pathway">
    <text evidence="1">Glycan metabolism; L-arabinan degradation.</text>
</comment>
<keyword evidence="6" id="KW-0378">Hydrolase</keyword>
<keyword evidence="8" id="KW-1015">Disulfide bond</keyword>
<evidence type="ECO:0000256" key="4">
    <source>
        <dbReference type="ARBA" id="ARBA00022525"/>
    </source>
</evidence>
<evidence type="ECO:0000256" key="5">
    <source>
        <dbReference type="ARBA" id="ARBA00022729"/>
    </source>
</evidence>
<dbReference type="Gene3D" id="2.115.10.20">
    <property type="entry name" value="Glycosyl hydrolase domain, family 43"/>
    <property type="match status" value="1"/>
</dbReference>
<protein>
    <submittedName>
        <fullName evidence="15">Beta-xylosidase</fullName>
    </submittedName>
</protein>
<comment type="similarity">
    <text evidence="2">Belongs to the glycosyl hydrolase 43 family.</text>
</comment>
<dbReference type="NCBIfam" id="TIGR01167">
    <property type="entry name" value="LPXTG_anchor"/>
    <property type="match status" value="1"/>
</dbReference>
<keyword evidence="4" id="KW-0964">Secreted</keyword>
<dbReference type="InterPro" id="IPR032291">
    <property type="entry name" value="Abn2_C"/>
</dbReference>